<dbReference type="RefSeq" id="XP_041562746.1">
    <property type="nucleotide sequence ID" value="XM_041697191.1"/>
</dbReference>
<protein>
    <submittedName>
        <fullName evidence="2">Uncharacterized protein</fullName>
    </submittedName>
</protein>
<dbReference type="EMBL" id="AP024450">
    <property type="protein sequence ID" value="BCS30560.1"/>
    <property type="molecule type" value="Genomic_DNA"/>
</dbReference>
<name>A0A7R7XZG6_9EURO</name>
<keyword evidence="3" id="KW-1185">Reference proteome</keyword>
<evidence type="ECO:0000313" key="3">
    <source>
        <dbReference type="Proteomes" id="UP000654913"/>
    </source>
</evidence>
<accession>A0A7R7XZG6</accession>
<evidence type="ECO:0000313" key="2">
    <source>
        <dbReference type="EMBL" id="BCS30560.1"/>
    </source>
</evidence>
<organism evidence="2 3">
    <name type="scientific">Aspergillus puulaauensis</name>
    <dbReference type="NCBI Taxonomy" id="1220207"/>
    <lineage>
        <taxon>Eukaryota</taxon>
        <taxon>Fungi</taxon>
        <taxon>Dikarya</taxon>
        <taxon>Ascomycota</taxon>
        <taxon>Pezizomycotina</taxon>
        <taxon>Eurotiomycetes</taxon>
        <taxon>Eurotiomycetidae</taxon>
        <taxon>Eurotiales</taxon>
        <taxon>Aspergillaceae</taxon>
        <taxon>Aspergillus</taxon>
    </lineage>
</organism>
<dbReference type="KEGG" id="apuu:APUU_80863S"/>
<reference evidence="2" key="1">
    <citation type="submission" date="2021-01" db="EMBL/GenBank/DDBJ databases">
        <authorList>
            <consortium name="Aspergillus puulaauensis MK2 genome sequencing consortium"/>
            <person name="Kazuki M."/>
            <person name="Futagami T."/>
        </authorList>
    </citation>
    <scope>NUCLEOTIDE SEQUENCE</scope>
    <source>
        <strain evidence="2">MK2</strain>
    </source>
</reference>
<dbReference type="GeneID" id="64980557"/>
<sequence>MNHARGDMRADYCGLVECRGAGGGQGEKFDGRRPAVSPERQAKKNQSQNHSGGVATWSEEAVVRFFSGEGWAVESLTLSLEQRNCNAQTGELGNWWRKDLSATGRQEREIRDSDLDSDCLRTQNPCRMSLRFESACA</sequence>
<dbReference type="Proteomes" id="UP000654913">
    <property type="component" value="Chromosome 8"/>
</dbReference>
<gene>
    <name evidence="2" type="ORF">APUU_80863S</name>
</gene>
<evidence type="ECO:0000256" key="1">
    <source>
        <dbReference type="SAM" id="MobiDB-lite"/>
    </source>
</evidence>
<feature type="region of interest" description="Disordered" evidence="1">
    <location>
        <begin position="24"/>
        <end position="54"/>
    </location>
</feature>
<reference evidence="2" key="2">
    <citation type="submission" date="2021-02" db="EMBL/GenBank/DDBJ databases">
        <title>Aspergillus puulaauensis MK2 genome sequence.</title>
        <authorList>
            <person name="Futagami T."/>
            <person name="Mori K."/>
            <person name="Kadooka C."/>
            <person name="Tanaka T."/>
        </authorList>
    </citation>
    <scope>NUCLEOTIDE SEQUENCE</scope>
    <source>
        <strain evidence="2">MK2</strain>
    </source>
</reference>
<proteinExistence type="predicted"/>
<dbReference type="AlphaFoldDB" id="A0A7R7XZG6"/>